<dbReference type="InterPro" id="IPR035906">
    <property type="entry name" value="MetI-like_sf"/>
</dbReference>
<dbReference type="GO" id="GO:0005886">
    <property type="term" value="C:plasma membrane"/>
    <property type="evidence" value="ECO:0007669"/>
    <property type="project" value="UniProtKB-SubCell"/>
</dbReference>
<proteinExistence type="inferred from homology"/>
<name>A0A6J4HLL4_9ACTN</name>
<protein>
    <submittedName>
        <fullName evidence="8">ABC transporter, permease protein (Cluster 13, osmolytes)</fullName>
    </submittedName>
</protein>
<comment type="similarity">
    <text evidence="6">Belongs to the binding-protein-dependent transport system permease family.</text>
</comment>
<keyword evidence="3 6" id="KW-0812">Transmembrane</keyword>
<dbReference type="PANTHER" id="PTHR30177:SF4">
    <property type="entry name" value="OSMOPROTECTANT IMPORT PERMEASE PROTEIN OSMW"/>
    <property type="match status" value="1"/>
</dbReference>
<feature type="transmembrane region" description="Helical" evidence="6">
    <location>
        <begin position="66"/>
        <end position="87"/>
    </location>
</feature>
<dbReference type="AlphaFoldDB" id="A0A6J4HLL4"/>
<keyword evidence="4 6" id="KW-1133">Transmembrane helix</keyword>
<organism evidence="8">
    <name type="scientific">uncultured Acidimicrobiales bacterium</name>
    <dbReference type="NCBI Taxonomy" id="310071"/>
    <lineage>
        <taxon>Bacteria</taxon>
        <taxon>Bacillati</taxon>
        <taxon>Actinomycetota</taxon>
        <taxon>Acidimicrobiia</taxon>
        <taxon>Acidimicrobiales</taxon>
        <taxon>environmental samples</taxon>
    </lineage>
</organism>
<feature type="transmembrane region" description="Helical" evidence="6">
    <location>
        <begin position="147"/>
        <end position="174"/>
    </location>
</feature>
<dbReference type="EMBL" id="CADCSZ010000063">
    <property type="protein sequence ID" value="CAA9227804.1"/>
    <property type="molecule type" value="Genomic_DNA"/>
</dbReference>
<dbReference type="InterPro" id="IPR000515">
    <property type="entry name" value="MetI-like"/>
</dbReference>
<dbReference type="GO" id="GO:0031460">
    <property type="term" value="P:glycine betaine transport"/>
    <property type="evidence" value="ECO:0007669"/>
    <property type="project" value="TreeGrafter"/>
</dbReference>
<feature type="transmembrane region" description="Helical" evidence="6">
    <location>
        <begin position="93"/>
        <end position="111"/>
    </location>
</feature>
<gene>
    <name evidence="8" type="ORF">AVDCRST_MAG76-1064</name>
</gene>
<evidence type="ECO:0000313" key="8">
    <source>
        <dbReference type="EMBL" id="CAA9227804.1"/>
    </source>
</evidence>
<evidence type="ECO:0000256" key="2">
    <source>
        <dbReference type="ARBA" id="ARBA00022448"/>
    </source>
</evidence>
<dbReference type="PANTHER" id="PTHR30177">
    <property type="entry name" value="GLYCINE BETAINE/L-PROLINE TRANSPORT SYSTEM PERMEASE PROTEIN PROW"/>
    <property type="match status" value="1"/>
</dbReference>
<comment type="subcellular location">
    <subcellularLocation>
        <location evidence="6">Cell membrane</location>
        <topology evidence="6">Multi-pass membrane protein</topology>
    </subcellularLocation>
    <subcellularLocation>
        <location evidence="1">Membrane</location>
        <topology evidence="1">Multi-pass membrane protein</topology>
    </subcellularLocation>
</comment>
<dbReference type="GO" id="GO:0055085">
    <property type="term" value="P:transmembrane transport"/>
    <property type="evidence" value="ECO:0007669"/>
    <property type="project" value="InterPro"/>
</dbReference>
<evidence type="ECO:0000256" key="1">
    <source>
        <dbReference type="ARBA" id="ARBA00004141"/>
    </source>
</evidence>
<feature type="domain" description="ABC transmembrane type-1" evidence="7">
    <location>
        <begin position="33"/>
        <end position="217"/>
    </location>
</feature>
<sequence length="225" mass="23501">MVVAAASDGWLWWDWVARHVASSPVSLSLVDSLREHASLTVLSVVLAQLISLPLAVVATRSRPLETALLSVLGVVYTVPSLALFAFLVPLTGLSRTSALIGLTAYNLLVMVRNDITGLVSVPPDVKEAAAGLGLSPLRQLLTVEVPLALPAIVAGARVATVSTVALVPITALIGQGGFGQFINEGLQDLFKTPLTVGITCSIALAVLADVALLGLERRLSPWSRT</sequence>
<dbReference type="CDD" id="cd06261">
    <property type="entry name" value="TM_PBP2"/>
    <property type="match status" value="1"/>
</dbReference>
<evidence type="ECO:0000256" key="5">
    <source>
        <dbReference type="ARBA" id="ARBA00023136"/>
    </source>
</evidence>
<dbReference type="PROSITE" id="PS50928">
    <property type="entry name" value="ABC_TM1"/>
    <property type="match status" value="1"/>
</dbReference>
<dbReference type="SUPFAM" id="SSF161098">
    <property type="entry name" value="MetI-like"/>
    <property type="match status" value="1"/>
</dbReference>
<evidence type="ECO:0000259" key="7">
    <source>
        <dbReference type="PROSITE" id="PS50928"/>
    </source>
</evidence>
<feature type="transmembrane region" description="Helical" evidence="6">
    <location>
        <begin position="37"/>
        <end position="59"/>
    </location>
</feature>
<accession>A0A6J4HLL4</accession>
<feature type="transmembrane region" description="Helical" evidence="6">
    <location>
        <begin position="194"/>
        <end position="215"/>
    </location>
</feature>
<dbReference type="Pfam" id="PF00528">
    <property type="entry name" value="BPD_transp_1"/>
    <property type="match status" value="1"/>
</dbReference>
<evidence type="ECO:0000256" key="6">
    <source>
        <dbReference type="RuleBase" id="RU363032"/>
    </source>
</evidence>
<keyword evidence="5 6" id="KW-0472">Membrane</keyword>
<reference evidence="8" key="1">
    <citation type="submission" date="2020-02" db="EMBL/GenBank/DDBJ databases">
        <authorList>
            <person name="Meier V. D."/>
        </authorList>
    </citation>
    <scope>NUCLEOTIDE SEQUENCE</scope>
    <source>
        <strain evidence="8">AVDCRST_MAG76</strain>
    </source>
</reference>
<dbReference type="InterPro" id="IPR051204">
    <property type="entry name" value="ABC_transp_perm/SBD"/>
</dbReference>
<evidence type="ECO:0000256" key="4">
    <source>
        <dbReference type="ARBA" id="ARBA00022989"/>
    </source>
</evidence>
<dbReference type="Gene3D" id="1.10.3720.10">
    <property type="entry name" value="MetI-like"/>
    <property type="match status" value="1"/>
</dbReference>
<evidence type="ECO:0000256" key="3">
    <source>
        <dbReference type="ARBA" id="ARBA00022692"/>
    </source>
</evidence>
<keyword evidence="2 6" id="KW-0813">Transport</keyword>